<reference evidence="1 2" key="1">
    <citation type="submission" date="2015-09" db="EMBL/GenBank/DDBJ databases">
        <title>Draft genome sequence of Kouleothrix aurantiaca JCM 19913.</title>
        <authorList>
            <person name="Hemp J."/>
        </authorList>
    </citation>
    <scope>NUCLEOTIDE SEQUENCE [LARGE SCALE GENOMIC DNA]</scope>
    <source>
        <strain evidence="1 2">COM-B</strain>
    </source>
</reference>
<proteinExistence type="predicted"/>
<dbReference type="Proteomes" id="UP000050509">
    <property type="component" value="Unassembled WGS sequence"/>
</dbReference>
<name>A0A0P9CV01_9CHLR</name>
<protein>
    <submittedName>
        <fullName evidence="1">Uncharacterized protein</fullName>
    </submittedName>
</protein>
<comment type="caution">
    <text evidence="1">The sequence shown here is derived from an EMBL/GenBank/DDBJ whole genome shotgun (WGS) entry which is preliminary data.</text>
</comment>
<evidence type="ECO:0000313" key="1">
    <source>
        <dbReference type="EMBL" id="KPV49793.1"/>
    </source>
</evidence>
<dbReference type="EMBL" id="LJCR01001746">
    <property type="protein sequence ID" value="KPV49793.1"/>
    <property type="molecule type" value="Genomic_DNA"/>
</dbReference>
<evidence type="ECO:0000313" key="2">
    <source>
        <dbReference type="Proteomes" id="UP000050509"/>
    </source>
</evidence>
<accession>A0A0P9CV01</accession>
<sequence>PARLERHLARGEVRALAGEPAWAIVTPRERGWELAHIEGEPEAMARLCADLRGTAEASSNEEYLIALLPPDTAAAQALAPAGFGAPTDPMRVYTLEFAPTP</sequence>
<feature type="non-terminal residue" evidence="1">
    <location>
        <position position="1"/>
    </location>
</feature>
<keyword evidence="2" id="KW-1185">Reference proteome</keyword>
<dbReference type="AlphaFoldDB" id="A0A0P9CV01"/>
<organism evidence="1 2">
    <name type="scientific">Kouleothrix aurantiaca</name>
    <dbReference type="NCBI Taxonomy" id="186479"/>
    <lineage>
        <taxon>Bacteria</taxon>
        <taxon>Bacillati</taxon>
        <taxon>Chloroflexota</taxon>
        <taxon>Chloroflexia</taxon>
        <taxon>Chloroflexales</taxon>
        <taxon>Roseiflexineae</taxon>
        <taxon>Roseiflexaceae</taxon>
        <taxon>Kouleothrix</taxon>
    </lineage>
</organism>
<gene>
    <name evidence="1" type="ORF">SE17_30605</name>
</gene>